<dbReference type="InterPro" id="IPR004919">
    <property type="entry name" value="GmrSD_N"/>
</dbReference>
<sequence>MTERKNSSEELLHKIQIAREEIKPDNGRVTVGEIITSYNDKEIILNPNFQRVFRWSPIQKSRLIESIILGIPLPPIFVSVDRRTIWTVIDGVQRLSTLLEFSKNLIIETPSILSPNPNTDEDDDEISLTNESKKSFQLVGLKKLNFLNGLNWDDLDTTIQRMIKKTYLDIISISSVKHEHTKYELFQRLNTGGTHLSAQEIRNCLIIMANEEYYTKLSNFSNLPLFKSLLSLSNEKINTDYHIELLLRYLIAKNNNINYDDYIPSYTLLKDFIDDQTINLIQDKNFNLDNELKLLTNTLNLLSSVFGSDSFKKNQKGFFSHSAYEAILVGLSENIKRYNKNNLEDKINNIYNNKVFIEASRHGRKALDRFQRLNNFSREYFSNES</sequence>
<proteinExistence type="predicted"/>
<dbReference type="PANTHER" id="PTHR39639:SF1">
    <property type="entry name" value="DUF262 DOMAIN-CONTAINING PROTEIN"/>
    <property type="match status" value="1"/>
</dbReference>
<evidence type="ECO:0000313" key="2">
    <source>
        <dbReference type="EMBL" id="MCU4398361.1"/>
    </source>
</evidence>
<gene>
    <name evidence="2" type="ORF">KTH64_15755</name>
</gene>
<evidence type="ECO:0000313" key="3">
    <source>
        <dbReference type="Proteomes" id="UP001208534"/>
    </source>
</evidence>
<dbReference type="AlphaFoldDB" id="A0AAW5RGY8"/>
<organism evidence="2 3">
    <name type="scientific">Acinetobacter junii</name>
    <dbReference type="NCBI Taxonomy" id="40215"/>
    <lineage>
        <taxon>Bacteria</taxon>
        <taxon>Pseudomonadati</taxon>
        <taxon>Pseudomonadota</taxon>
        <taxon>Gammaproteobacteria</taxon>
        <taxon>Moraxellales</taxon>
        <taxon>Moraxellaceae</taxon>
        <taxon>Acinetobacter</taxon>
    </lineage>
</organism>
<protein>
    <submittedName>
        <fullName evidence="2">DUF262 domain-containing protein</fullName>
    </submittedName>
</protein>
<accession>A0AAW5RGY8</accession>
<evidence type="ECO:0000259" key="1">
    <source>
        <dbReference type="Pfam" id="PF03235"/>
    </source>
</evidence>
<name>A0AAW5RGY8_ACIJU</name>
<dbReference type="PANTHER" id="PTHR39639">
    <property type="entry name" value="CHROMOSOME 16, WHOLE GENOME SHOTGUN SEQUENCE"/>
    <property type="match status" value="1"/>
</dbReference>
<dbReference type="EMBL" id="JAHPRE010000087">
    <property type="protein sequence ID" value="MCU4398361.1"/>
    <property type="molecule type" value="Genomic_DNA"/>
</dbReference>
<dbReference type="Pfam" id="PF03235">
    <property type="entry name" value="GmrSD_N"/>
    <property type="match status" value="1"/>
</dbReference>
<reference evidence="2" key="1">
    <citation type="submission" date="2021-06" db="EMBL/GenBank/DDBJ databases">
        <title>Propagation of a rapidly emergent carbapenem-resistant Acinetobacter baumannii lineage by various extra-hospital transmission networks.</title>
        <authorList>
            <person name="Calix J."/>
        </authorList>
    </citation>
    <scope>NUCLEOTIDE SEQUENCE</scope>
    <source>
        <strain evidence="2">WU_MDCI_Aw63</strain>
    </source>
</reference>
<dbReference type="RefSeq" id="WP_262579510.1">
    <property type="nucleotide sequence ID" value="NZ_JAHPRE010000087.1"/>
</dbReference>
<feature type="domain" description="GmrSD restriction endonucleases N-terminal" evidence="1">
    <location>
        <begin position="33"/>
        <end position="206"/>
    </location>
</feature>
<dbReference type="Proteomes" id="UP001208534">
    <property type="component" value="Unassembled WGS sequence"/>
</dbReference>
<comment type="caution">
    <text evidence="2">The sequence shown here is derived from an EMBL/GenBank/DDBJ whole genome shotgun (WGS) entry which is preliminary data.</text>
</comment>